<keyword evidence="1" id="KW-0812">Transmembrane</keyword>
<feature type="transmembrane region" description="Helical" evidence="1">
    <location>
        <begin position="366"/>
        <end position="386"/>
    </location>
</feature>
<feature type="transmembrane region" description="Helical" evidence="1">
    <location>
        <begin position="58"/>
        <end position="80"/>
    </location>
</feature>
<accession>A0ABD5PTU6</accession>
<feature type="transmembrane region" description="Helical" evidence="1">
    <location>
        <begin position="155"/>
        <end position="176"/>
    </location>
</feature>
<evidence type="ECO:0000313" key="2">
    <source>
        <dbReference type="EMBL" id="MFC4543992.1"/>
    </source>
</evidence>
<feature type="transmembrane region" description="Helical" evidence="1">
    <location>
        <begin position="34"/>
        <end position="51"/>
    </location>
</feature>
<name>A0ABD5PTU6_9EURY</name>
<dbReference type="AlphaFoldDB" id="A0ABD5PTU6"/>
<keyword evidence="1" id="KW-0472">Membrane</keyword>
<evidence type="ECO:0000256" key="1">
    <source>
        <dbReference type="SAM" id="Phobius"/>
    </source>
</evidence>
<organism evidence="2 3">
    <name type="scientific">Halosolutus amylolyticus</name>
    <dbReference type="NCBI Taxonomy" id="2932267"/>
    <lineage>
        <taxon>Archaea</taxon>
        <taxon>Methanobacteriati</taxon>
        <taxon>Methanobacteriota</taxon>
        <taxon>Stenosarchaea group</taxon>
        <taxon>Halobacteria</taxon>
        <taxon>Halobacteriales</taxon>
        <taxon>Natrialbaceae</taxon>
        <taxon>Halosolutus</taxon>
    </lineage>
</organism>
<evidence type="ECO:0000313" key="3">
    <source>
        <dbReference type="Proteomes" id="UP001595898"/>
    </source>
</evidence>
<keyword evidence="3" id="KW-1185">Reference proteome</keyword>
<proteinExistence type="predicted"/>
<feature type="transmembrane region" description="Helical" evidence="1">
    <location>
        <begin position="336"/>
        <end position="354"/>
    </location>
</feature>
<feature type="transmembrane region" description="Helical" evidence="1">
    <location>
        <begin position="116"/>
        <end position="135"/>
    </location>
</feature>
<feature type="transmembrane region" description="Helical" evidence="1">
    <location>
        <begin position="437"/>
        <end position="458"/>
    </location>
</feature>
<dbReference type="RefSeq" id="WP_250141984.1">
    <property type="nucleotide sequence ID" value="NZ_JALIQP010000005.1"/>
</dbReference>
<feature type="transmembrane region" description="Helical" evidence="1">
    <location>
        <begin position="197"/>
        <end position="221"/>
    </location>
</feature>
<sequence>MSAPDDRLPATTARTIALAALVGTLAMAAQEPSAAAGALFGIAAVVVTRWFDGSYRRVTVAAALLPVPVLGAIAVAAVGADPVGGVLTILSAIVGIGVAVVVGRPTPVAIERAGSAALYAGVAAGGVAVLAFGVSTAGTLRSALASALWVTGDGVVGLLVGSLVAAVAVAGGLFAVPPAAFATPADRDSYARTRAAITWTIGYATLLVFVLVVAATVLAWFVPPTDGIAAVLADSALVRGLIAALTGGGVVTAAVGTIVRASWFGTTGRSNAVVPLLAGAVCGVVLIAPIAIGASGGRIALVAGLFGAATIVLGLSYAAVRVALETTVTDGESDSATAIAAALVGGGLVGGATVDAASGLATIRVGAGPLVAIATGLFVYDVGRYGRTLAREVGREGASRRAQFVQLGWRGAVAAVGVPVAAVGFLGATVLAPTLSVPATVAVLGGVAAIVAGAWLLFR</sequence>
<comment type="caution">
    <text evidence="2">The sequence shown here is derived from an EMBL/GenBank/DDBJ whole genome shotgun (WGS) entry which is preliminary data.</text>
</comment>
<feature type="transmembrane region" description="Helical" evidence="1">
    <location>
        <begin position="86"/>
        <end position="104"/>
    </location>
</feature>
<keyword evidence="1" id="KW-1133">Transmembrane helix</keyword>
<reference evidence="2 3" key="1">
    <citation type="journal article" date="2019" name="Int. J. Syst. Evol. Microbiol.">
        <title>The Global Catalogue of Microorganisms (GCM) 10K type strain sequencing project: providing services to taxonomists for standard genome sequencing and annotation.</title>
        <authorList>
            <consortium name="The Broad Institute Genomics Platform"/>
            <consortium name="The Broad Institute Genome Sequencing Center for Infectious Disease"/>
            <person name="Wu L."/>
            <person name="Ma J."/>
        </authorList>
    </citation>
    <scope>NUCLEOTIDE SEQUENCE [LARGE SCALE GENOMIC DNA]</scope>
    <source>
        <strain evidence="2 3">WLHS5</strain>
    </source>
</reference>
<gene>
    <name evidence="2" type="ORF">ACFO5R_18855</name>
</gene>
<dbReference type="EMBL" id="JBHSFA010000009">
    <property type="protein sequence ID" value="MFC4543992.1"/>
    <property type="molecule type" value="Genomic_DNA"/>
</dbReference>
<feature type="transmembrane region" description="Helical" evidence="1">
    <location>
        <begin position="241"/>
        <end position="261"/>
    </location>
</feature>
<feature type="transmembrane region" description="Helical" evidence="1">
    <location>
        <begin position="407"/>
        <end position="431"/>
    </location>
</feature>
<feature type="transmembrane region" description="Helical" evidence="1">
    <location>
        <begin position="12"/>
        <end position="28"/>
    </location>
</feature>
<dbReference type="Proteomes" id="UP001595898">
    <property type="component" value="Unassembled WGS sequence"/>
</dbReference>
<feature type="transmembrane region" description="Helical" evidence="1">
    <location>
        <begin position="299"/>
        <end position="324"/>
    </location>
</feature>
<protein>
    <submittedName>
        <fullName evidence="2">Uncharacterized protein</fullName>
    </submittedName>
</protein>
<feature type="transmembrane region" description="Helical" evidence="1">
    <location>
        <begin position="273"/>
        <end position="293"/>
    </location>
</feature>